<sequence>MPGSWENRAPFVISYPTDDPQADSLLKPGKDKELKWGLNGPTDHTPDQTSMKVAMTSSNQLVDSCLRVLQEKSPDMPQYAGQPELQQTSSYSVDVTYHPTNGHPDNHSPNSSHLSVQSGDAGTLVSRTQKQQTTQQVTTLTKVVREVHHVGPDGQPVDYVGVPYSGVAVLPTSTAPSNYPHTQFANYELLASQEPYPPLDPARRYPESYRQSYPEYEQYPRPEYPYPNPPYPGAFPAYGDSANYVDQHRPPSPPSPSERSESPPLQQALQHGEFVTFHY</sequence>
<name>A0AAD8E8C9_DIPPU</name>
<feature type="region of interest" description="Disordered" evidence="1">
    <location>
        <begin position="72"/>
        <end position="137"/>
    </location>
</feature>
<comment type="caution">
    <text evidence="2">The sequence shown here is derived from an EMBL/GenBank/DDBJ whole genome shotgun (WGS) entry which is preliminary data.</text>
</comment>
<proteinExistence type="predicted"/>
<dbReference type="Proteomes" id="UP001233999">
    <property type="component" value="Unassembled WGS sequence"/>
</dbReference>
<organism evidence="2 3">
    <name type="scientific">Diploptera punctata</name>
    <name type="common">Pacific beetle cockroach</name>
    <dbReference type="NCBI Taxonomy" id="6984"/>
    <lineage>
        <taxon>Eukaryota</taxon>
        <taxon>Metazoa</taxon>
        <taxon>Ecdysozoa</taxon>
        <taxon>Arthropoda</taxon>
        <taxon>Hexapoda</taxon>
        <taxon>Insecta</taxon>
        <taxon>Pterygota</taxon>
        <taxon>Neoptera</taxon>
        <taxon>Polyneoptera</taxon>
        <taxon>Dictyoptera</taxon>
        <taxon>Blattodea</taxon>
        <taxon>Blaberoidea</taxon>
        <taxon>Blaberidae</taxon>
        <taxon>Diplopterinae</taxon>
        <taxon>Diploptera</taxon>
    </lineage>
</organism>
<protein>
    <submittedName>
        <fullName evidence="2">Uncharacterized protein</fullName>
    </submittedName>
</protein>
<reference evidence="2" key="1">
    <citation type="journal article" date="2023" name="IScience">
        <title>Live-bearing cockroach genome reveals convergent evolutionary mechanisms linked to viviparity in insects and beyond.</title>
        <authorList>
            <person name="Fouks B."/>
            <person name="Harrison M.C."/>
            <person name="Mikhailova A.A."/>
            <person name="Marchal E."/>
            <person name="English S."/>
            <person name="Carruthers M."/>
            <person name="Jennings E.C."/>
            <person name="Chiamaka E.L."/>
            <person name="Frigard R.A."/>
            <person name="Pippel M."/>
            <person name="Attardo G.M."/>
            <person name="Benoit J.B."/>
            <person name="Bornberg-Bauer E."/>
            <person name="Tobe S.S."/>
        </authorList>
    </citation>
    <scope>NUCLEOTIDE SEQUENCE</scope>
    <source>
        <strain evidence="2">Stay&amp;Tobe</strain>
    </source>
</reference>
<feature type="compositionally biased region" description="Polar residues" evidence="1">
    <location>
        <begin position="84"/>
        <end position="93"/>
    </location>
</feature>
<accession>A0AAD8E8C9</accession>
<feature type="compositionally biased region" description="Low complexity" evidence="1">
    <location>
        <begin position="128"/>
        <end position="137"/>
    </location>
</feature>
<evidence type="ECO:0000313" key="2">
    <source>
        <dbReference type="EMBL" id="KAJ9580469.1"/>
    </source>
</evidence>
<feature type="region of interest" description="Disordered" evidence="1">
    <location>
        <begin position="1"/>
        <end position="49"/>
    </location>
</feature>
<feature type="compositionally biased region" description="Pro residues" evidence="1">
    <location>
        <begin position="222"/>
        <end position="233"/>
    </location>
</feature>
<reference evidence="2" key="2">
    <citation type="submission" date="2023-05" db="EMBL/GenBank/DDBJ databases">
        <authorList>
            <person name="Fouks B."/>
        </authorList>
    </citation>
    <scope>NUCLEOTIDE SEQUENCE</scope>
    <source>
        <strain evidence="2">Stay&amp;Tobe</strain>
        <tissue evidence="2">Testes</tissue>
    </source>
</reference>
<evidence type="ECO:0000313" key="3">
    <source>
        <dbReference type="Proteomes" id="UP001233999"/>
    </source>
</evidence>
<feature type="region of interest" description="Disordered" evidence="1">
    <location>
        <begin position="195"/>
        <end position="271"/>
    </location>
</feature>
<dbReference type="EMBL" id="JASPKZ010008322">
    <property type="protein sequence ID" value="KAJ9580469.1"/>
    <property type="molecule type" value="Genomic_DNA"/>
</dbReference>
<feature type="compositionally biased region" description="Polar residues" evidence="1">
    <location>
        <begin position="107"/>
        <end position="120"/>
    </location>
</feature>
<dbReference type="AlphaFoldDB" id="A0AAD8E8C9"/>
<keyword evidence="3" id="KW-1185">Reference proteome</keyword>
<gene>
    <name evidence="2" type="ORF">L9F63_024358</name>
</gene>
<evidence type="ECO:0000256" key="1">
    <source>
        <dbReference type="SAM" id="MobiDB-lite"/>
    </source>
</evidence>